<evidence type="ECO:0000256" key="1">
    <source>
        <dbReference type="ARBA" id="ARBA00004328"/>
    </source>
</evidence>
<protein>
    <submittedName>
        <fullName evidence="5">Phage major capsid protein</fullName>
    </submittedName>
</protein>
<name>A0A9X6KH82_BACTU</name>
<evidence type="ECO:0000313" key="6">
    <source>
        <dbReference type="Proteomes" id="UP000194551"/>
    </source>
</evidence>
<feature type="compositionally biased region" description="Polar residues" evidence="2">
    <location>
        <begin position="77"/>
        <end position="96"/>
    </location>
</feature>
<evidence type="ECO:0000313" key="4">
    <source>
        <dbReference type="EMBL" id="OUA03512.1"/>
    </source>
</evidence>
<dbReference type="AlphaFoldDB" id="A0A9X6KH82"/>
<dbReference type="Gene3D" id="3.30.2320.10">
    <property type="entry name" value="hypothetical protein PF0899 domain"/>
    <property type="match status" value="1"/>
</dbReference>
<proteinExistence type="predicted"/>
<evidence type="ECO:0000256" key="2">
    <source>
        <dbReference type="SAM" id="MobiDB-lite"/>
    </source>
</evidence>
<feature type="domain" description="Phage capsid-like C-terminal" evidence="3">
    <location>
        <begin position="155"/>
        <end position="415"/>
    </location>
</feature>
<feature type="region of interest" description="Disordered" evidence="2">
    <location>
        <begin position="54"/>
        <end position="96"/>
    </location>
</feature>
<dbReference type="NCBIfam" id="TIGR01554">
    <property type="entry name" value="major_cap_HK97"/>
    <property type="match status" value="1"/>
</dbReference>
<dbReference type="SUPFAM" id="SSF56563">
    <property type="entry name" value="Major capsid protein gp5"/>
    <property type="match status" value="1"/>
</dbReference>
<dbReference type="Gene3D" id="3.30.2400.10">
    <property type="entry name" value="Major capsid protein gp5"/>
    <property type="match status" value="1"/>
</dbReference>
<reference evidence="5 6" key="1">
    <citation type="submission" date="2016-10" db="EMBL/GenBank/DDBJ databases">
        <title>Comparative genomics of Bacillus thuringiensis reveals a path to pathogens against multiple invertebrate hosts.</title>
        <authorList>
            <person name="Zheng J."/>
            <person name="Gao Q."/>
            <person name="Liu H."/>
            <person name="Peng D."/>
            <person name="Ruan L."/>
            <person name="Sun M."/>
        </authorList>
    </citation>
    <scope>NUCLEOTIDE SEQUENCE [LARGE SCALE GENOMIC DNA]</scope>
    <source>
        <strain evidence="5">HD5</strain>
    </source>
</reference>
<comment type="subcellular location">
    <subcellularLocation>
        <location evidence="1">Virion</location>
    </subcellularLocation>
</comment>
<sequence length="420" mass="46043">MKFTTVAEAFNFYRNHSLAEMETRAAQIKGTVETDPNADITSINIEIEGLQQAMNNSKEKEKQAQQSQTQTPPANEGTAQRSQFNPITGMNFNQGQQVPTENIFGSAEYRSAFYKTMLGQKLTDIETRTFNRAMEIQEAEHRADAFNTTTNSAAVLPTTTLNEVIKKARTMGGLISHCRNFNIPTNISVPIGTPSSKAQWHVEGAPVESENVATATVSFKGYEIIKVFSISAAAKKMSIQAFEAYMTDELTNCVMEAIADALVNGTGSAQGTGLVTGITWNDTNSFENTGKYTDFTKALAMLKRGYAAGAKWAMSNATLYNEVYSLVDANGRPIFIADPKNESIGYILGKEVVIDDNIEDDTIILGNFQYMGYNMPQGVMIETSRESSFKSGLVDYRAMAIADTKPLVPDAFIKLSKKQA</sequence>
<organism evidence="5 6">
    <name type="scientific">Bacillus thuringiensis</name>
    <dbReference type="NCBI Taxonomy" id="1428"/>
    <lineage>
        <taxon>Bacteria</taxon>
        <taxon>Bacillati</taxon>
        <taxon>Bacillota</taxon>
        <taxon>Bacilli</taxon>
        <taxon>Bacillales</taxon>
        <taxon>Bacillaceae</taxon>
        <taxon>Bacillus</taxon>
        <taxon>Bacillus cereus group</taxon>
    </lineage>
</organism>
<dbReference type="EMBL" id="NFEM01000064">
    <property type="protein sequence ID" value="OUA03512.1"/>
    <property type="molecule type" value="Genomic_DNA"/>
</dbReference>
<dbReference type="Proteomes" id="UP000194551">
    <property type="component" value="Unassembled WGS sequence"/>
</dbReference>
<dbReference type="Pfam" id="PF05065">
    <property type="entry name" value="Phage_capsid"/>
    <property type="match status" value="1"/>
</dbReference>
<dbReference type="EMBL" id="NFEM01000012">
    <property type="protein sequence ID" value="OUA11045.1"/>
    <property type="molecule type" value="Genomic_DNA"/>
</dbReference>
<feature type="compositionally biased region" description="Low complexity" evidence="2">
    <location>
        <begin position="64"/>
        <end position="74"/>
    </location>
</feature>
<gene>
    <name evidence="5" type="ORF">BK774_02005</name>
    <name evidence="4" type="ORF">BK774_11840</name>
</gene>
<dbReference type="InterPro" id="IPR024455">
    <property type="entry name" value="Phage_capsid"/>
</dbReference>
<dbReference type="InterPro" id="IPR054612">
    <property type="entry name" value="Phage_capsid-like_C"/>
</dbReference>
<dbReference type="RefSeq" id="WP_074642696.1">
    <property type="nucleotide sequence ID" value="NZ_CAKJXA010000094.1"/>
</dbReference>
<evidence type="ECO:0000313" key="5">
    <source>
        <dbReference type="EMBL" id="OUA11045.1"/>
    </source>
</evidence>
<evidence type="ECO:0000259" key="3">
    <source>
        <dbReference type="Pfam" id="PF05065"/>
    </source>
</evidence>
<accession>A0A9X6KH82</accession>
<comment type="caution">
    <text evidence="5">The sequence shown here is derived from an EMBL/GenBank/DDBJ whole genome shotgun (WGS) entry which is preliminary data.</text>
</comment>